<proteinExistence type="predicted"/>
<keyword evidence="3" id="KW-1185">Reference proteome</keyword>
<evidence type="ECO:0000313" key="2">
    <source>
        <dbReference type="EMBL" id="CAI9560679.1"/>
    </source>
</evidence>
<feature type="chain" id="PRO_5045787198" description="ATP synthase F0 subunit 8" evidence="1">
    <location>
        <begin position="20"/>
        <end position="46"/>
    </location>
</feature>
<accession>A0ABN9CKL6</accession>
<gene>
    <name evidence="2" type="ORF">SPARVUS_LOCUS5304595</name>
</gene>
<reference evidence="2" key="1">
    <citation type="submission" date="2023-05" db="EMBL/GenBank/DDBJ databases">
        <authorList>
            <person name="Stuckert A."/>
        </authorList>
    </citation>
    <scope>NUCLEOTIDE SEQUENCE</scope>
</reference>
<protein>
    <recommendedName>
        <fullName evidence="4">ATP synthase F0 subunit 8</fullName>
    </recommendedName>
</protein>
<dbReference type="Proteomes" id="UP001162483">
    <property type="component" value="Unassembled WGS sequence"/>
</dbReference>
<feature type="signal peptide" evidence="1">
    <location>
        <begin position="1"/>
        <end position="19"/>
    </location>
</feature>
<dbReference type="EMBL" id="CATNWA010010828">
    <property type="protein sequence ID" value="CAI9560679.1"/>
    <property type="molecule type" value="Genomic_DNA"/>
</dbReference>
<evidence type="ECO:0000313" key="3">
    <source>
        <dbReference type="Proteomes" id="UP001162483"/>
    </source>
</evidence>
<name>A0ABN9CKL6_9NEOB</name>
<evidence type="ECO:0000256" key="1">
    <source>
        <dbReference type="SAM" id="SignalP"/>
    </source>
</evidence>
<sequence length="46" mass="5021">MCVGFTVITLLWMAVLCTAIQSNVPELTGRRTASSSSPHLRRCTVI</sequence>
<evidence type="ECO:0008006" key="4">
    <source>
        <dbReference type="Google" id="ProtNLM"/>
    </source>
</evidence>
<organism evidence="2 3">
    <name type="scientific">Staurois parvus</name>
    <dbReference type="NCBI Taxonomy" id="386267"/>
    <lineage>
        <taxon>Eukaryota</taxon>
        <taxon>Metazoa</taxon>
        <taxon>Chordata</taxon>
        <taxon>Craniata</taxon>
        <taxon>Vertebrata</taxon>
        <taxon>Euteleostomi</taxon>
        <taxon>Amphibia</taxon>
        <taxon>Batrachia</taxon>
        <taxon>Anura</taxon>
        <taxon>Neobatrachia</taxon>
        <taxon>Ranoidea</taxon>
        <taxon>Ranidae</taxon>
        <taxon>Staurois</taxon>
    </lineage>
</organism>
<keyword evidence="1" id="KW-0732">Signal</keyword>
<comment type="caution">
    <text evidence="2">The sequence shown here is derived from an EMBL/GenBank/DDBJ whole genome shotgun (WGS) entry which is preliminary data.</text>
</comment>
<feature type="non-terminal residue" evidence="2">
    <location>
        <position position="46"/>
    </location>
</feature>